<dbReference type="GO" id="GO:0042732">
    <property type="term" value="P:D-xylose metabolic process"/>
    <property type="evidence" value="ECO:0007669"/>
    <property type="project" value="UniProtKB-UniRule"/>
</dbReference>
<comment type="function">
    <text evidence="5 7">Highly specific D-xylulose kinase which participates in the catabolism of xylose. Xylose is a major component of hemicelluloses such as xylan. Most fungi utilize D-xylose via three enzymatic reactions, xylose reductase (XR), xylitol dehydrogenase (XDH), and xylulokinase, to form xylulose 5-phosphate, which enters pentose phosphate pathway.</text>
</comment>
<dbReference type="CDD" id="cd07776">
    <property type="entry name" value="ASKHA_NBD_FGGY_SpXK-like"/>
    <property type="match status" value="1"/>
</dbReference>
<feature type="domain" description="Carbohydrate kinase FGGY N-terminal" evidence="9">
    <location>
        <begin position="137"/>
        <end position="293"/>
    </location>
</feature>
<dbReference type="GO" id="GO:0005524">
    <property type="term" value="F:ATP binding"/>
    <property type="evidence" value="ECO:0007669"/>
    <property type="project" value="UniProtKB-UniRule"/>
</dbReference>
<dbReference type="FunFam" id="3.30.420.40:FF:000118">
    <property type="entry name" value="Xylulose kinase 2"/>
    <property type="match status" value="1"/>
</dbReference>
<evidence type="ECO:0000256" key="3">
    <source>
        <dbReference type="ARBA" id="ARBA00022679"/>
    </source>
</evidence>
<dbReference type="Pfam" id="PF00370">
    <property type="entry name" value="FGGY_N"/>
    <property type="match status" value="1"/>
</dbReference>
<evidence type="ECO:0000256" key="1">
    <source>
        <dbReference type="ARBA" id="ARBA00009156"/>
    </source>
</evidence>
<evidence type="ECO:0000313" key="11">
    <source>
        <dbReference type="EMBL" id="KAA8633316.1"/>
    </source>
</evidence>
<dbReference type="OMA" id="NSCALGG"/>
<dbReference type="GO" id="GO:0004856">
    <property type="term" value="F:D-xylulokinase activity"/>
    <property type="evidence" value="ECO:0007669"/>
    <property type="project" value="UniProtKB-UniRule"/>
</dbReference>
<evidence type="ECO:0000256" key="8">
    <source>
        <dbReference type="SAM" id="MobiDB-lite"/>
    </source>
</evidence>
<evidence type="ECO:0000256" key="4">
    <source>
        <dbReference type="ARBA" id="ARBA00022777"/>
    </source>
</evidence>
<dbReference type="AlphaFoldDB" id="A0A8S8ZWA5"/>
<dbReference type="SUPFAM" id="SSF53067">
    <property type="entry name" value="Actin-like ATPase domain"/>
    <property type="match status" value="2"/>
</dbReference>
<dbReference type="PANTHER" id="PTHR10196">
    <property type="entry name" value="SUGAR KINASE"/>
    <property type="match status" value="1"/>
</dbReference>
<dbReference type="InterPro" id="IPR043129">
    <property type="entry name" value="ATPase_NBD"/>
</dbReference>
<dbReference type="PANTHER" id="PTHR10196:SF57">
    <property type="entry name" value="XYLULOSE KINASE"/>
    <property type="match status" value="1"/>
</dbReference>
<dbReference type="GO" id="GO:0005998">
    <property type="term" value="P:xylulose catabolic process"/>
    <property type="evidence" value="ECO:0007669"/>
    <property type="project" value="EnsemblFungi"/>
</dbReference>
<gene>
    <name evidence="11" type="ORF">SMACR_02164</name>
</gene>
<feature type="compositionally biased region" description="Low complexity" evidence="8">
    <location>
        <begin position="466"/>
        <end position="482"/>
    </location>
</feature>
<dbReference type="Pfam" id="PF02782">
    <property type="entry name" value="FGGY_C"/>
    <property type="match status" value="1"/>
</dbReference>
<protein>
    <recommendedName>
        <fullName evidence="7">Xylulose kinase</fullName>
        <ecNumber evidence="7">2.7.1.17</ecNumber>
    </recommendedName>
</protein>
<reference evidence="11 12" key="1">
    <citation type="submission" date="2017-07" db="EMBL/GenBank/DDBJ databases">
        <title>Genome sequence of the Sordaria macrospora wild type strain R19027.</title>
        <authorList>
            <person name="Nowrousian M."/>
            <person name="Teichert I."/>
            <person name="Kueck U."/>
        </authorList>
    </citation>
    <scope>NUCLEOTIDE SEQUENCE [LARGE SCALE GENOMIC DNA]</scope>
    <source>
        <strain evidence="11 12">R19027</strain>
        <tissue evidence="11">Mycelium</tissue>
    </source>
</reference>
<keyword evidence="2 7" id="KW-0859">Xylose metabolism</keyword>
<dbReference type="InterPro" id="IPR018484">
    <property type="entry name" value="FGGY_N"/>
</dbReference>
<dbReference type="EC" id="2.7.1.17" evidence="7"/>
<keyword evidence="3 7" id="KW-0808">Transferase</keyword>
<dbReference type="EMBL" id="NMPR01000039">
    <property type="protein sequence ID" value="KAA8633316.1"/>
    <property type="molecule type" value="Genomic_DNA"/>
</dbReference>
<keyword evidence="4 7" id="KW-0418">Kinase</keyword>
<dbReference type="InterPro" id="IPR018485">
    <property type="entry name" value="FGGY_C"/>
</dbReference>
<comment type="similarity">
    <text evidence="1 7">Belongs to the FGGY kinase family.</text>
</comment>
<dbReference type="VEuPathDB" id="FungiDB:SMAC_02164"/>
<dbReference type="Proteomes" id="UP000433876">
    <property type="component" value="Unassembled WGS sequence"/>
</dbReference>
<comment type="catalytic activity">
    <reaction evidence="6 7">
        <text>D-xylulose + ATP = D-xylulose 5-phosphate + ADP + H(+)</text>
        <dbReference type="Rhea" id="RHEA:10964"/>
        <dbReference type="ChEBI" id="CHEBI:15378"/>
        <dbReference type="ChEBI" id="CHEBI:17140"/>
        <dbReference type="ChEBI" id="CHEBI:30616"/>
        <dbReference type="ChEBI" id="CHEBI:57737"/>
        <dbReference type="ChEBI" id="CHEBI:456216"/>
        <dbReference type="EC" id="2.7.1.17"/>
    </reaction>
</comment>
<dbReference type="Gene3D" id="3.30.420.40">
    <property type="match status" value="2"/>
</dbReference>
<evidence type="ECO:0000259" key="10">
    <source>
        <dbReference type="Pfam" id="PF02782"/>
    </source>
</evidence>
<sequence>MSEGPLYLGFDLSTQQLKAIVIQSDLSVVSSAKVDFDGDFGAKYGIKKGVQLNEAEGEVFAPVAMWLEALDLVLQRLQEANTPLNRIRGISGSCQQHGSVYWSREAEKLLAELQAEEQRGKLVDQLKGAFSHPYAPNWQDHSTQAECDKFDEALGTAERLAHATGSAAHHRFTGTQIMRLRRKLPEMYASTSRISLVSSFLASLFIGSVAPMDISDVCGMNLWDIPSNTWSETLLTLTAGGSVEGASDLKFKLGEVRLDGGGSVGKISPYFVGKYGFSPDCEIAPFTGDNPATILALPLRPLDAIVSLGTSTTFLMITPVYKPDPSYHFFNHPTTPGQYMFMLCYKNGGLAREKVRDSLPAAPPNSSSTDPWSIFNTQALSTPPLDISSSSSQSTDAKAKAKLGLYFYLPEIVPNISAGTWRYECSAADGSGLTQVIHPWPVEKDARIIVESQALSMRLRSQKLVSTPPSSPSGTSPSLSPLPAQPRRIYLVGGGSLNPAIAQIMGDVLGGVDGVYKLDVGGNACALGGAYKAVWAFERRDETETFDELIGKRWKEEGAIQKVDVGYKRGVFEGYGNVLGAFGEMEETVLEVARNK</sequence>
<comment type="caution">
    <text evidence="11">The sequence shown here is derived from an EMBL/GenBank/DDBJ whole genome shotgun (WGS) entry which is preliminary data.</text>
</comment>
<feature type="domain" description="Carbohydrate kinase FGGY C-terminal" evidence="10">
    <location>
        <begin position="305"/>
        <end position="536"/>
    </location>
</feature>
<keyword evidence="7" id="KW-0119">Carbohydrate metabolism</keyword>
<dbReference type="InterPro" id="IPR042024">
    <property type="entry name" value="D-XK_euk"/>
</dbReference>
<evidence type="ECO:0000313" key="12">
    <source>
        <dbReference type="Proteomes" id="UP000433876"/>
    </source>
</evidence>
<accession>A0A8S8ZWA5</accession>
<keyword evidence="7" id="KW-0067">ATP-binding</keyword>
<feature type="region of interest" description="Disordered" evidence="8">
    <location>
        <begin position="461"/>
        <end position="482"/>
    </location>
</feature>
<evidence type="ECO:0000259" key="9">
    <source>
        <dbReference type="Pfam" id="PF00370"/>
    </source>
</evidence>
<dbReference type="GO" id="GO:0005829">
    <property type="term" value="C:cytosol"/>
    <property type="evidence" value="ECO:0007669"/>
    <property type="project" value="TreeGrafter"/>
</dbReference>
<proteinExistence type="inferred from homology"/>
<evidence type="ECO:0000256" key="7">
    <source>
        <dbReference type="RuleBase" id="RU367058"/>
    </source>
</evidence>
<organism evidence="11 12">
    <name type="scientific">Sordaria macrospora</name>
    <dbReference type="NCBI Taxonomy" id="5147"/>
    <lineage>
        <taxon>Eukaryota</taxon>
        <taxon>Fungi</taxon>
        <taxon>Dikarya</taxon>
        <taxon>Ascomycota</taxon>
        <taxon>Pezizomycotina</taxon>
        <taxon>Sordariomycetes</taxon>
        <taxon>Sordariomycetidae</taxon>
        <taxon>Sordariales</taxon>
        <taxon>Sordariaceae</taxon>
        <taxon>Sordaria</taxon>
    </lineage>
</organism>
<evidence type="ECO:0000256" key="6">
    <source>
        <dbReference type="ARBA" id="ARBA00048885"/>
    </source>
</evidence>
<name>A0A8S8ZWA5_SORMA</name>
<keyword evidence="7" id="KW-0547">Nucleotide-binding</keyword>
<evidence type="ECO:0000256" key="5">
    <source>
        <dbReference type="ARBA" id="ARBA00025184"/>
    </source>
</evidence>
<evidence type="ECO:0000256" key="2">
    <source>
        <dbReference type="ARBA" id="ARBA00022629"/>
    </source>
</evidence>